<evidence type="ECO:0000313" key="2">
    <source>
        <dbReference type="EMBL" id="CAG7629474.1"/>
    </source>
</evidence>
<accession>A0A916NXM1</accession>
<dbReference type="EC" id="3.6.-.-" evidence="2"/>
<dbReference type="CDD" id="cd03112">
    <property type="entry name" value="CobW-like"/>
    <property type="match status" value="1"/>
</dbReference>
<keyword evidence="2" id="KW-0378">Hydrolase</keyword>
<protein>
    <submittedName>
        <fullName evidence="2">P-loop guanosine triphosphatase YjiA</fullName>
        <ecNumber evidence="2">3.6.-.-</ecNumber>
    </submittedName>
</protein>
<dbReference type="EMBL" id="CAJVAS010000012">
    <property type="protein sequence ID" value="CAG7629474.1"/>
    <property type="molecule type" value="Genomic_DNA"/>
</dbReference>
<gene>
    <name evidence="2" type="primary">yjiA</name>
    <name evidence="2" type="ORF">PAESOLCIP111_03107</name>
</gene>
<keyword evidence="3" id="KW-1185">Reference proteome</keyword>
<dbReference type="InterPro" id="IPR003495">
    <property type="entry name" value="CobW/HypB/UreG_nucleotide-bd"/>
</dbReference>
<dbReference type="PANTHER" id="PTHR13748">
    <property type="entry name" value="COBW-RELATED"/>
    <property type="match status" value="1"/>
</dbReference>
<proteinExistence type="predicted"/>
<dbReference type="GO" id="GO:0016787">
    <property type="term" value="F:hydrolase activity"/>
    <property type="evidence" value="ECO:0007669"/>
    <property type="project" value="UniProtKB-KW"/>
</dbReference>
<feature type="domain" description="CobW C-terminal" evidence="1">
    <location>
        <begin position="248"/>
        <end position="333"/>
    </location>
</feature>
<dbReference type="Pfam" id="PF07683">
    <property type="entry name" value="CobW_C"/>
    <property type="match status" value="1"/>
</dbReference>
<organism evidence="2 3">
    <name type="scientific">Paenibacillus solanacearum</name>
    <dbReference type="NCBI Taxonomy" id="2048548"/>
    <lineage>
        <taxon>Bacteria</taxon>
        <taxon>Bacillati</taxon>
        <taxon>Bacillota</taxon>
        <taxon>Bacilli</taxon>
        <taxon>Bacillales</taxon>
        <taxon>Paenibacillaceae</taxon>
        <taxon>Paenibacillus</taxon>
    </lineage>
</organism>
<dbReference type="Pfam" id="PF02492">
    <property type="entry name" value="cobW"/>
    <property type="match status" value="1"/>
</dbReference>
<sequence length="336" mass="37059">MTSIPVFILSGFLGSGKTTLLLRLVHEAGKRGLQPAILMNELGKLDIDGHMVQSELAGVSVKKLLDGCICCDKKSEVAYAAETLLRQRPDVLFIELTGVANPEEIADCLAEPQLLGRVRLQHIVTVLDAEHVLEYNSLFSADRQLIHTLRRQIEVADLLLLNKVDLIPPTRLRKIEKAVRKHNPKAPMLTAVHSDMDLSLLLAGVEPVPDKHPAGRNPFHVFRHMPSSGQAAEQDGGAAVRHRSFARLSTVVLPCPNPVKPETVERFLQANASRLLRAKGYLNTGAGPSAYLMQYAGKRFSWKQAAYDGERYIVAIGMDLDSERLAKEWLLASADM</sequence>
<evidence type="ECO:0000259" key="1">
    <source>
        <dbReference type="SMART" id="SM00833"/>
    </source>
</evidence>
<dbReference type="InterPro" id="IPR011629">
    <property type="entry name" value="CobW-like_C"/>
</dbReference>
<evidence type="ECO:0000313" key="3">
    <source>
        <dbReference type="Proteomes" id="UP000693672"/>
    </source>
</evidence>
<comment type="caution">
    <text evidence="2">The sequence shown here is derived from an EMBL/GenBank/DDBJ whole genome shotgun (WGS) entry which is preliminary data.</text>
</comment>
<dbReference type="InterPro" id="IPR051316">
    <property type="entry name" value="Zinc-reg_GTPase_activator"/>
</dbReference>
<dbReference type="PANTHER" id="PTHR13748:SF62">
    <property type="entry name" value="COBW DOMAIN-CONTAINING PROTEIN"/>
    <property type="match status" value="1"/>
</dbReference>
<name>A0A916NXM1_9BACL</name>
<dbReference type="GO" id="GO:0005737">
    <property type="term" value="C:cytoplasm"/>
    <property type="evidence" value="ECO:0007669"/>
    <property type="project" value="TreeGrafter"/>
</dbReference>
<reference evidence="2" key="1">
    <citation type="submission" date="2021-06" db="EMBL/GenBank/DDBJ databases">
        <authorList>
            <person name="Criscuolo A."/>
        </authorList>
    </citation>
    <scope>NUCLEOTIDE SEQUENCE</scope>
    <source>
        <strain evidence="2">CIP111600</strain>
    </source>
</reference>
<dbReference type="SMART" id="SM00833">
    <property type="entry name" value="CobW_C"/>
    <property type="match status" value="1"/>
</dbReference>
<dbReference type="AlphaFoldDB" id="A0A916NXM1"/>
<dbReference type="Proteomes" id="UP000693672">
    <property type="component" value="Unassembled WGS sequence"/>
</dbReference>